<name>A0A0A0D5Y0_9PROT</name>
<dbReference type="GO" id="GO:0005524">
    <property type="term" value="F:ATP binding"/>
    <property type="evidence" value="ECO:0007669"/>
    <property type="project" value="UniProtKB-KW"/>
</dbReference>
<dbReference type="SUPFAM" id="SSF52540">
    <property type="entry name" value="P-loop containing nucleoside triphosphate hydrolases"/>
    <property type="match status" value="1"/>
</dbReference>
<gene>
    <name evidence="6" type="ORF">P409_15425</name>
</gene>
<sequence length="296" mass="32830">MLEVSGLKAWYQMRFFGMTREVRAVDDVTLTIRRNEIYGLAGESSSGKTTLIKTIARAIRPPLNVVGGSVTFNFQDGRRDVYAMSPAQVDAIRWSRLSYVSQGSMNVLNPVRRIRNTFVDFAARHIGGTRQDFFAAVAAHLRRLSLDPKVLDAYPHEMSGGMRQRLTIALATICRPEFIIADEPTTALDVIVQKGVLAMLREIQQEMGSSILFVTHDMAVHANLADRLGIMYAGRLVEEGPTAEIFRRPFHPYTANLISSLPRIGDDVRRTGLPGAPPNLADPPAGCRFHPRCPLA</sequence>
<dbReference type="EMBL" id="JANX01000176">
    <property type="protein sequence ID" value="KGM33509.1"/>
    <property type="molecule type" value="Genomic_DNA"/>
</dbReference>
<dbReference type="GO" id="GO:0016887">
    <property type="term" value="F:ATP hydrolysis activity"/>
    <property type="evidence" value="ECO:0007669"/>
    <property type="project" value="InterPro"/>
</dbReference>
<dbReference type="PANTHER" id="PTHR43067">
    <property type="entry name" value="OLIGOPEPTIDE/DIPEPTIDE ABC TRANSPORTER, ATPASE SUBUNIT"/>
    <property type="match status" value="1"/>
</dbReference>
<evidence type="ECO:0000313" key="7">
    <source>
        <dbReference type="Proteomes" id="UP000029995"/>
    </source>
</evidence>
<comment type="caution">
    <text evidence="6">The sequence shown here is derived from an EMBL/GenBank/DDBJ whole genome shotgun (WGS) entry which is preliminary data.</text>
</comment>
<dbReference type="PROSITE" id="PS00211">
    <property type="entry name" value="ABC_TRANSPORTER_1"/>
    <property type="match status" value="1"/>
</dbReference>
<organism evidence="6 7">
    <name type="scientific">Inquilinus limosus MP06</name>
    <dbReference type="NCBI Taxonomy" id="1398085"/>
    <lineage>
        <taxon>Bacteria</taxon>
        <taxon>Pseudomonadati</taxon>
        <taxon>Pseudomonadota</taxon>
        <taxon>Alphaproteobacteria</taxon>
        <taxon>Rhodospirillales</taxon>
        <taxon>Rhodospirillaceae</taxon>
        <taxon>Inquilinus</taxon>
    </lineage>
</organism>
<dbReference type="GO" id="GO:0015833">
    <property type="term" value="P:peptide transport"/>
    <property type="evidence" value="ECO:0007669"/>
    <property type="project" value="InterPro"/>
</dbReference>
<proteinExistence type="predicted"/>
<dbReference type="NCBIfam" id="TIGR01727">
    <property type="entry name" value="oligo_HPY"/>
    <property type="match status" value="1"/>
</dbReference>
<dbReference type="GO" id="GO:0005886">
    <property type="term" value="C:plasma membrane"/>
    <property type="evidence" value="ECO:0007669"/>
    <property type="project" value="UniProtKB-SubCell"/>
</dbReference>
<dbReference type="PROSITE" id="PS50893">
    <property type="entry name" value="ABC_TRANSPORTER_2"/>
    <property type="match status" value="1"/>
</dbReference>
<protein>
    <submittedName>
        <fullName evidence="6">ABC transporter</fullName>
    </submittedName>
</protein>
<dbReference type="AlphaFoldDB" id="A0A0A0D5Y0"/>
<evidence type="ECO:0000313" key="6">
    <source>
        <dbReference type="EMBL" id="KGM33509.1"/>
    </source>
</evidence>
<evidence type="ECO:0000256" key="3">
    <source>
        <dbReference type="ARBA" id="ARBA00022741"/>
    </source>
</evidence>
<dbReference type="Proteomes" id="UP000029995">
    <property type="component" value="Unassembled WGS sequence"/>
</dbReference>
<keyword evidence="2" id="KW-0813">Transport</keyword>
<dbReference type="Gene3D" id="3.40.50.300">
    <property type="entry name" value="P-loop containing nucleotide triphosphate hydrolases"/>
    <property type="match status" value="1"/>
</dbReference>
<evidence type="ECO:0000256" key="4">
    <source>
        <dbReference type="ARBA" id="ARBA00022840"/>
    </source>
</evidence>
<keyword evidence="4" id="KW-0067">ATP-binding</keyword>
<dbReference type="InterPro" id="IPR013563">
    <property type="entry name" value="Oligopep_ABC_C"/>
</dbReference>
<dbReference type="Pfam" id="PF08352">
    <property type="entry name" value="oligo_HPY"/>
    <property type="match status" value="1"/>
</dbReference>
<reference evidence="6 7" key="1">
    <citation type="submission" date="2014-01" db="EMBL/GenBank/DDBJ databases">
        <title>Genome sequence determination for a cystic fibrosis isolate, Inquilinus limosus.</title>
        <authorList>
            <person name="Pino M."/>
            <person name="Di Conza J."/>
            <person name="Gutkind G."/>
        </authorList>
    </citation>
    <scope>NUCLEOTIDE SEQUENCE [LARGE SCALE GENOMIC DNA]</scope>
    <source>
        <strain evidence="6 7">MP06</strain>
    </source>
</reference>
<evidence type="ECO:0000256" key="2">
    <source>
        <dbReference type="ARBA" id="ARBA00022448"/>
    </source>
</evidence>
<evidence type="ECO:0000259" key="5">
    <source>
        <dbReference type="PROSITE" id="PS50893"/>
    </source>
</evidence>
<dbReference type="Pfam" id="PF00005">
    <property type="entry name" value="ABC_tran"/>
    <property type="match status" value="1"/>
</dbReference>
<accession>A0A0A0D5Y0</accession>
<dbReference type="InterPro" id="IPR003593">
    <property type="entry name" value="AAA+_ATPase"/>
</dbReference>
<feature type="non-terminal residue" evidence="6">
    <location>
        <position position="296"/>
    </location>
</feature>
<dbReference type="InterPro" id="IPR017871">
    <property type="entry name" value="ABC_transporter-like_CS"/>
</dbReference>
<comment type="subcellular location">
    <subcellularLocation>
        <location evidence="1">Cell inner membrane</location>
        <topology evidence="1">Peripheral membrane protein</topology>
    </subcellularLocation>
</comment>
<dbReference type="InterPro" id="IPR027417">
    <property type="entry name" value="P-loop_NTPase"/>
</dbReference>
<dbReference type="CDD" id="cd03257">
    <property type="entry name" value="ABC_NikE_OppD_transporters"/>
    <property type="match status" value="1"/>
</dbReference>
<evidence type="ECO:0000256" key="1">
    <source>
        <dbReference type="ARBA" id="ARBA00004417"/>
    </source>
</evidence>
<keyword evidence="3" id="KW-0547">Nucleotide-binding</keyword>
<dbReference type="SMART" id="SM00382">
    <property type="entry name" value="AAA"/>
    <property type="match status" value="1"/>
</dbReference>
<dbReference type="PANTHER" id="PTHR43067:SF2">
    <property type="entry name" value="OLIGOPEPTIDE ABC TRANSPORTER, ATP-BINDING PROTEIN"/>
    <property type="match status" value="1"/>
</dbReference>
<dbReference type="InterPro" id="IPR003439">
    <property type="entry name" value="ABC_transporter-like_ATP-bd"/>
</dbReference>
<feature type="domain" description="ABC transporter" evidence="5">
    <location>
        <begin position="2"/>
        <end position="258"/>
    </location>
</feature>